<feature type="coiled-coil region" evidence="1">
    <location>
        <begin position="189"/>
        <end position="216"/>
    </location>
</feature>
<evidence type="ECO:0000256" key="2">
    <source>
        <dbReference type="SAM" id="MobiDB-lite"/>
    </source>
</evidence>
<gene>
    <name evidence="3" type="ORF">GN958_ATG05153</name>
</gene>
<comment type="caution">
    <text evidence="3">The sequence shown here is derived from an EMBL/GenBank/DDBJ whole genome shotgun (WGS) entry which is preliminary data.</text>
</comment>
<dbReference type="AlphaFoldDB" id="A0A8S9V0S1"/>
<keyword evidence="1" id="KW-0175">Coiled coil</keyword>
<evidence type="ECO:0000313" key="4">
    <source>
        <dbReference type="Proteomes" id="UP000704712"/>
    </source>
</evidence>
<evidence type="ECO:0000313" key="3">
    <source>
        <dbReference type="EMBL" id="KAF4145647.1"/>
    </source>
</evidence>
<feature type="region of interest" description="Disordered" evidence="2">
    <location>
        <begin position="280"/>
        <end position="345"/>
    </location>
</feature>
<dbReference type="Proteomes" id="UP000704712">
    <property type="component" value="Unassembled WGS sequence"/>
</dbReference>
<organism evidence="3 4">
    <name type="scientific">Phytophthora infestans</name>
    <name type="common">Potato late blight agent</name>
    <name type="synonym">Botrytis infestans</name>
    <dbReference type="NCBI Taxonomy" id="4787"/>
    <lineage>
        <taxon>Eukaryota</taxon>
        <taxon>Sar</taxon>
        <taxon>Stramenopiles</taxon>
        <taxon>Oomycota</taxon>
        <taxon>Peronosporomycetes</taxon>
        <taxon>Peronosporales</taxon>
        <taxon>Peronosporaceae</taxon>
        <taxon>Phytophthora</taxon>
    </lineage>
</organism>
<evidence type="ECO:0000256" key="1">
    <source>
        <dbReference type="SAM" id="Coils"/>
    </source>
</evidence>
<dbReference type="EMBL" id="JAACNO010000714">
    <property type="protein sequence ID" value="KAF4145647.1"/>
    <property type="molecule type" value="Genomic_DNA"/>
</dbReference>
<reference evidence="3" key="1">
    <citation type="submission" date="2020-03" db="EMBL/GenBank/DDBJ databases">
        <title>Hybrid Assembly of Korean Phytophthora infestans isolates.</title>
        <authorList>
            <person name="Prokchorchik M."/>
            <person name="Lee Y."/>
            <person name="Seo J."/>
            <person name="Cho J.-H."/>
            <person name="Park Y.-E."/>
            <person name="Jang D.-C."/>
            <person name="Im J.-S."/>
            <person name="Choi J.-G."/>
            <person name="Park H.-J."/>
            <person name="Lee G.-B."/>
            <person name="Lee Y.-G."/>
            <person name="Hong S.-Y."/>
            <person name="Cho K."/>
            <person name="Sohn K.H."/>
        </authorList>
    </citation>
    <scope>NUCLEOTIDE SEQUENCE</scope>
    <source>
        <strain evidence="3">KR_2_A2</strain>
    </source>
</reference>
<proteinExistence type="predicted"/>
<sequence length="365" mass="41074">MSSQDSTIRSRLDLLKQQCWALCDGDVERGSKVERMTEFLSSIQLWKERSLNQVLEALDKAGVQSIDSHIEAMEHHEKAALHLFELTRGLLHSILHGINLLVDDSVDDLEALVDCIVSCRLEKQQQVYDDLVKGLKSENHELATTCRHLQSTKLSLEGRLELLENSSGAGDAILCDKLRGRIQHLVIRQRELSTELESAARERVKHRRELEKAKTQQAESQRSLALTRAMHDKETSQLAAIINLNHSQVAQILDASKNATDSKHYQESLERFDPMSGCTIVHLAPVSPPQKPPNSPSSTSHRRSISPVLTASLVQKKQGPPATKPRQRAERPKSATTRSARPTFSARHQHLYASELHKTRKWCNS</sequence>
<protein>
    <submittedName>
        <fullName evidence="3">Uncharacterized protein</fullName>
    </submittedName>
</protein>
<name>A0A8S9V0S1_PHYIN</name>
<accession>A0A8S9V0S1</accession>
<feature type="compositionally biased region" description="Pro residues" evidence="2">
    <location>
        <begin position="286"/>
        <end position="295"/>
    </location>
</feature>